<protein>
    <recommendedName>
        <fullName evidence="4">DUF4129 domain-containing protein</fullName>
    </recommendedName>
</protein>
<evidence type="ECO:0000256" key="1">
    <source>
        <dbReference type="SAM" id="Phobius"/>
    </source>
</evidence>
<feature type="transmembrane region" description="Helical" evidence="1">
    <location>
        <begin position="124"/>
        <end position="142"/>
    </location>
</feature>
<dbReference type="AlphaFoldDB" id="A0A495LV96"/>
<dbReference type="EMBL" id="RBLC01000008">
    <property type="protein sequence ID" value="RKS17504.1"/>
    <property type="molecule type" value="Genomic_DNA"/>
</dbReference>
<dbReference type="Proteomes" id="UP000277579">
    <property type="component" value="Unassembled WGS sequence"/>
</dbReference>
<keyword evidence="1" id="KW-0812">Transmembrane</keyword>
<organism evidence="2 3">
    <name type="scientific">Flavobacterium endophyticum</name>
    <dbReference type="NCBI Taxonomy" id="1540163"/>
    <lineage>
        <taxon>Bacteria</taxon>
        <taxon>Pseudomonadati</taxon>
        <taxon>Bacteroidota</taxon>
        <taxon>Flavobacteriia</taxon>
        <taxon>Flavobacteriales</taxon>
        <taxon>Flavobacteriaceae</taxon>
        <taxon>Flavobacterium</taxon>
    </lineage>
</organism>
<proteinExistence type="predicted"/>
<comment type="caution">
    <text evidence="2">The sequence shown here is derived from an EMBL/GenBank/DDBJ whole genome shotgun (WGS) entry which is preliminary data.</text>
</comment>
<accession>A0A495LV96</accession>
<keyword evidence="3" id="KW-1185">Reference proteome</keyword>
<sequence length="271" mass="32267">MRKTKLRLEKSTVSEKILNKLLYIVLFFFCLNTAFSQDPPPEKKTDTVTAISKFSEKDIAIDSTEIKSRSFSKLKEKYSDSSFEYETKTQEKNAWDRFKEWLSYWFGKIFSLSSEEASMSFVELFLKILAVIIILFVIYLIVKAIMNDEGRWIFGKSSDKKVIHYDEIEKNLHLVDFEKLIKEATKSGESRLVVRYYYLWLLKKLAEKEIIEWDVEKTNSDYLYEIKSEKLRNDFSYLSYLYNYIWYGEFELEEDTLSKAVKSFEKTIKAL</sequence>
<name>A0A495LV96_9FLAO</name>
<gene>
    <name evidence="2" type="ORF">CLV94_3391</name>
</gene>
<evidence type="ECO:0000313" key="2">
    <source>
        <dbReference type="EMBL" id="RKS17504.1"/>
    </source>
</evidence>
<reference evidence="2 3" key="1">
    <citation type="submission" date="2018-10" db="EMBL/GenBank/DDBJ databases">
        <title>Genomic Encyclopedia of Archaeal and Bacterial Type Strains, Phase II (KMG-II): from individual species to whole genera.</title>
        <authorList>
            <person name="Goeker M."/>
        </authorList>
    </citation>
    <scope>NUCLEOTIDE SEQUENCE [LARGE SCALE GENOMIC DNA]</scope>
    <source>
        <strain evidence="2 3">DSM 29537</strain>
    </source>
</reference>
<evidence type="ECO:0008006" key="4">
    <source>
        <dbReference type="Google" id="ProtNLM"/>
    </source>
</evidence>
<keyword evidence="1" id="KW-0472">Membrane</keyword>
<evidence type="ECO:0000313" key="3">
    <source>
        <dbReference type="Proteomes" id="UP000277579"/>
    </source>
</evidence>
<keyword evidence="1" id="KW-1133">Transmembrane helix</keyword>